<reference evidence="3" key="1">
    <citation type="submission" date="2015-08" db="UniProtKB">
        <authorList>
            <consortium name="WormBaseParasite"/>
        </authorList>
    </citation>
    <scope>IDENTIFICATION</scope>
</reference>
<dbReference type="WBParaSite" id="TCONS_00012467.p1">
    <property type="protein sequence ID" value="TCONS_00012467.p1"/>
    <property type="gene ID" value="XLOC_008117"/>
</dbReference>
<proteinExistence type="predicted"/>
<sequence length="177" mass="20696">MILIKIQNEDFTVKSDPVYNYFTGSHIFLKPSNYSNQIGSKTENQNRHYEEKPNIWIKTWVEYYLVWQLASSTFSILTLCIKIIAFKINQSFLIIPNIVSLFIDVIINLLGFSVLLACILRIPKYSRFIYSVEILMIYQMAFLLASVCIHIISLNVTKNFYISLQNINNMDTNEIVY</sequence>
<dbReference type="WBParaSite" id="SSTP_0001093100.1">
    <property type="protein sequence ID" value="SSTP_0001093100.1"/>
    <property type="gene ID" value="SSTP_0001093100"/>
</dbReference>
<keyword evidence="1" id="KW-0472">Membrane</keyword>
<evidence type="ECO:0000313" key="4">
    <source>
        <dbReference type="WBParaSite" id="TCONS_00012467.p1"/>
    </source>
</evidence>
<dbReference type="AlphaFoldDB" id="A0A0K0EN93"/>
<accession>A0A0K0EN93</accession>
<organism evidence="3">
    <name type="scientific">Strongyloides stercoralis</name>
    <name type="common">Threadworm</name>
    <dbReference type="NCBI Taxonomy" id="6248"/>
    <lineage>
        <taxon>Eukaryota</taxon>
        <taxon>Metazoa</taxon>
        <taxon>Ecdysozoa</taxon>
        <taxon>Nematoda</taxon>
        <taxon>Chromadorea</taxon>
        <taxon>Rhabditida</taxon>
        <taxon>Tylenchina</taxon>
        <taxon>Panagrolaimomorpha</taxon>
        <taxon>Strongyloidoidea</taxon>
        <taxon>Strongyloididae</taxon>
        <taxon>Strongyloides</taxon>
    </lineage>
</organism>
<keyword evidence="2" id="KW-1185">Reference proteome</keyword>
<keyword evidence="1" id="KW-0812">Transmembrane</keyword>
<keyword evidence="1" id="KW-1133">Transmembrane helix</keyword>
<feature type="transmembrane region" description="Helical" evidence="1">
    <location>
        <begin position="128"/>
        <end position="152"/>
    </location>
</feature>
<feature type="transmembrane region" description="Helical" evidence="1">
    <location>
        <begin position="64"/>
        <end position="86"/>
    </location>
</feature>
<feature type="transmembrane region" description="Helical" evidence="1">
    <location>
        <begin position="98"/>
        <end position="122"/>
    </location>
</feature>
<dbReference type="Proteomes" id="UP000035681">
    <property type="component" value="Unplaced"/>
</dbReference>
<evidence type="ECO:0000256" key="1">
    <source>
        <dbReference type="SAM" id="Phobius"/>
    </source>
</evidence>
<protein>
    <submittedName>
        <fullName evidence="3 4">Uncharacterized protein</fullName>
    </submittedName>
</protein>
<evidence type="ECO:0000313" key="3">
    <source>
        <dbReference type="WBParaSite" id="SSTP_0001093100.1"/>
    </source>
</evidence>
<name>A0A0K0EN93_STRER</name>
<evidence type="ECO:0000313" key="2">
    <source>
        <dbReference type="Proteomes" id="UP000035681"/>
    </source>
</evidence>